<dbReference type="InterPro" id="IPR002477">
    <property type="entry name" value="Peptidoglycan-bd-like"/>
</dbReference>
<feature type="chain" id="PRO_5040496958" evidence="1">
    <location>
        <begin position="26"/>
        <end position="154"/>
    </location>
</feature>
<dbReference type="InterPro" id="IPR036365">
    <property type="entry name" value="PGBD-like_sf"/>
</dbReference>
<evidence type="ECO:0000313" key="4">
    <source>
        <dbReference type="EMBL" id="MBM2417870.1"/>
    </source>
</evidence>
<reference evidence="3 6" key="1">
    <citation type="submission" date="2021-01" db="EMBL/GenBank/DDBJ databases">
        <title>Diatom-associated Roseobacters Show Island Model of Population Structure.</title>
        <authorList>
            <person name="Qu L."/>
            <person name="Feng X."/>
            <person name="Chen Y."/>
            <person name="Li L."/>
            <person name="Wang X."/>
            <person name="Hu Z."/>
            <person name="Wang H."/>
            <person name="Luo H."/>
        </authorList>
    </citation>
    <scope>NUCLEOTIDE SEQUENCE</scope>
    <source>
        <strain evidence="4 6">CC28-63</strain>
        <strain evidence="3">CC28-69</strain>
    </source>
</reference>
<accession>A0A9Q2S5K0</accession>
<evidence type="ECO:0000259" key="2">
    <source>
        <dbReference type="Pfam" id="PF01471"/>
    </source>
</evidence>
<keyword evidence="1" id="KW-0732">Signal</keyword>
<dbReference type="AlphaFoldDB" id="A0A9Q2S5K0"/>
<evidence type="ECO:0000256" key="1">
    <source>
        <dbReference type="SAM" id="SignalP"/>
    </source>
</evidence>
<comment type="caution">
    <text evidence="3">The sequence shown here is derived from an EMBL/GenBank/DDBJ whole genome shotgun (WGS) entry which is preliminary data.</text>
</comment>
<dbReference type="RefSeq" id="WP_203276016.1">
    <property type="nucleotide sequence ID" value="NZ_JAFBWU010000008.1"/>
</dbReference>
<proteinExistence type="predicted"/>
<organism evidence="3 5">
    <name type="scientific">Marivita cryptomonadis</name>
    <dbReference type="NCBI Taxonomy" id="505252"/>
    <lineage>
        <taxon>Bacteria</taxon>
        <taxon>Pseudomonadati</taxon>
        <taxon>Pseudomonadota</taxon>
        <taxon>Alphaproteobacteria</taxon>
        <taxon>Rhodobacterales</taxon>
        <taxon>Roseobacteraceae</taxon>
        <taxon>Marivita</taxon>
    </lineage>
</organism>
<name>A0A9Q2S5K0_9RHOB</name>
<dbReference type="SUPFAM" id="SSF47090">
    <property type="entry name" value="PGBD-like"/>
    <property type="match status" value="1"/>
</dbReference>
<dbReference type="Proteomes" id="UP000809440">
    <property type="component" value="Unassembled WGS sequence"/>
</dbReference>
<feature type="domain" description="Peptidoglycan binding-like" evidence="2">
    <location>
        <begin position="91"/>
        <end position="145"/>
    </location>
</feature>
<evidence type="ECO:0000313" key="3">
    <source>
        <dbReference type="EMBL" id="MBM2413202.1"/>
    </source>
</evidence>
<dbReference type="Proteomes" id="UP000755667">
    <property type="component" value="Unassembled WGS sequence"/>
</dbReference>
<keyword evidence="6" id="KW-1185">Reference proteome</keyword>
<protein>
    <submittedName>
        <fullName evidence="3">Peptidoglycan-binding protein</fullName>
    </submittedName>
</protein>
<dbReference type="InterPro" id="IPR036366">
    <property type="entry name" value="PGBDSf"/>
</dbReference>
<evidence type="ECO:0000313" key="5">
    <source>
        <dbReference type="Proteomes" id="UP000755667"/>
    </source>
</evidence>
<dbReference type="Pfam" id="PF01471">
    <property type="entry name" value="PG_binding_1"/>
    <property type="match status" value="1"/>
</dbReference>
<dbReference type="EMBL" id="JAFBXF010000008">
    <property type="protein sequence ID" value="MBM2417870.1"/>
    <property type="molecule type" value="Genomic_DNA"/>
</dbReference>
<dbReference type="EMBL" id="JAFBXE010000008">
    <property type="protein sequence ID" value="MBM2413202.1"/>
    <property type="molecule type" value="Genomic_DNA"/>
</dbReference>
<gene>
    <name evidence="3" type="ORF">JQX41_12865</name>
    <name evidence="4" type="ORF">JQX48_12870</name>
</gene>
<feature type="signal peptide" evidence="1">
    <location>
        <begin position="1"/>
        <end position="25"/>
    </location>
</feature>
<evidence type="ECO:0000313" key="6">
    <source>
        <dbReference type="Proteomes" id="UP000809440"/>
    </source>
</evidence>
<dbReference type="Gene3D" id="1.10.101.10">
    <property type="entry name" value="PGBD-like superfamily/PGBD"/>
    <property type="match status" value="1"/>
</dbReference>
<sequence length="154" mass="16321">MMPFALLSALPSALAVKTVSMISLAVIVQNDPAQAYSPELNSFICHSTESAACREQRQLTAASLSRITRPMCGSDGENENGCLDSDKHFGVLQYQMQLQRHCPSLPGEFADGEEGPATRAALKQFQSAYGLTADGVYGPKTAEALAGPVNGECP</sequence>